<keyword evidence="3" id="KW-1185">Reference proteome</keyword>
<gene>
    <name evidence="2" type="ORF">Bca52824_001078</name>
</gene>
<dbReference type="OrthoDB" id="10563706at2759"/>
<comment type="caution">
    <text evidence="2">The sequence shown here is derived from an EMBL/GenBank/DDBJ whole genome shotgun (WGS) entry which is preliminary data.</text>
</comment>
<organism evidence="2 3">
    <name type="scientific">Brassica carinata</name>
    <name type="common">Ethiopian mustard</name>
    <name type="synonym">Abyssinian cabbage</name>
    <dbReference type="NCBI Taxonomy" id="52824"/>
    <lineage>
        <taxon>Eukaryota</taxon>
        <taxon>Viridiplantae</taxon>
        <taxon>Streptophyta</taxon>
        <taxon>Embryophyta</taxon>
        <taxon>Tracheophyta</taxon>
        <taxon>Spermatophyta</taxon>
        <taxon>Magnoliopsida</taxon>
        <taxon>eudicotyledons</taxon>
        <taxon>Gunneridae</taxon>
        <taxon>Pentapetalae</taxon>
        <taxon>rosids</taxon>
        <taxon>malvids</taxon>
        <taxon>Brassicales</taxon>
        <taxon>Brassicaceae</taxon>
        <taxon>Brassiceae</taxon>
        <taxon>Brassica</taxon>
    </lineage>
</organism>
<evidence type="ECO:0000313" key="2">
    <source>
        <dbReference type="EMBL" id="KAG2329898.1"/>
    </source>
</evidence>
<evidence type="ECO:0000256" key="1">
    <source>
        <dbReference type="SAM" id="MobiDB-lite"/>
    </source>
</evidence>
<feature type="region of interest" description="Disordered" evidence="1">
    <location>
        <begin position="38"/>
        <end position="59"/>
    </location>
</feature>
<protein>
    <submittedName>
        <fullName evidence="2">Uncharacterized protein</fullName>
    </submittedName>
</protein>
<reference evidence="2 3" key="1">
    <citation type="submission" date="2020-02" db="EMBL/GenBank/DDBJ databases">
        <authorList>
            <person name="Ma Q."/>
            <person name="Huang Y."/>
            <person name="Song X."/>
            <person name="Pei D."/>
        </authorList>
    </citation>
    <scope>NUCLEOTIDE SEQUENCE [LARGE SCALE GENOMIC DNA]</scope>
    <source>
        <strain evidence="2">Sxm20200214</strain>
        <tissue evidence="2">Leaf</tissue>
    </source>
</reference>
<proteinExistence type="predicted"/>
<accession>A0A8X7WFD9</accession>
<name>A0A8X7WFD9_BRACI</name>
<dbReference type="AlphaFoldDB" id="A0A8X7WFD9"/>
<sequence>MLSPQPTTQFTTPTKSNNSLSCFAVHAATVNTFTATASSNSPPCLGTRSLSHKDQKTDGVVDLTTTKDMGRHVPSLEEDHLATELSRSLLIPALALISPDLEWDLFYKTISTKPNV</sequence>
<dbReference type="Proteomes" id="UP000886595">
    <property type="component" value="Unassembled WGS sequence"/>
</dbReference>
<evidence type="ECO:0000313" key="3">
    <source>
        <dbReference type="Proteomes" id="UP000886595"/>
    </source>
</evidence>
<dbReference type="EMBL" id="JAAMPC010000001">
    <property type="protein sequence ID" value="KAG2329898.1"/>
    <property type="molecule type" value="Genomic_DNA"/>
</dbReference>